<organism evidence="8 9">
    <name type="scientific">Agathobacter rectalis</name>
    <dbReference type="NCBI Taxonomy" id="39491"/>
    <lineage>
        <taxon>Bacteria</taxon>
        <taxon>Bacillati</taxon>
        <taxon>Bacillota</taxon>
        <taxon>Clostridia</taxon>
        <taxon>Lachnospirales</taxon>
        <taxon>Lachnospiraceae</taxon>
        <taxon>Agathobacter</taxon>
    </lineage>
</organism>
<dbReference type="GO" id="GO:0009421">
    <property type="term" value="C:bacterial-type flagellum filament cap"/>
    <property type="evidence" value="ECO:0007669"/>
    <property type="project" value="InterPro"/>
</dbReference>
<keyword evidence="5" id="KW-0964">Secreted</keyword>
<dbReference type="InterPro" id="IPR040026">
    <property type="entry name" value="FliD"/>
</dbReference>
<comment type="similarity">
    <text evidence="1 5">Belongs to the FliD family.</text>
</comment>
<reference evidence="8 9" key="1">
    <citation type="submission" date="2018-08" db="EMBL/GenBank/DDBJ databases">
        <title>A genome reference for cultivated species of the human gut microbiota.</title>
        <authorList>
            <person name="Zou Y."/>
            <person name="Xue W."/>
            <person name="Luo G."/>
        </authorList>
    </citation>
    <scope>NUCLEOTIDE SEQUENCE [LARGE SCALE GENOMIC DNA]</scope>
    <source>
        <strain evidence="8 9">OM05-6AA</strain>
    </source>
</reference>
<gene>
    <name evidence="8" type="ORF">DXB72_09070</name>
</gene>
<evidence type="ECO:0000259" key="7">
    <source>
        <dbReference type="Pfam" id="PF07195"/>
    </source>
</evidence>
<feature type="domain" description="Flagellar hook-associated protein 2 C-terminal" evidence="7">
    <location>
        <begin position="603"/>
        <end position="866"/>
    </location>
</feature>
<dbReference type="GO" id="GO:0071973">
    <property type="term" value="P:bacterial-type flagellum-dependent cell motility"/>
    <property type="evidence" value="ECO:0007669"/>
    <property type="project" value="TreeGrafter"/>
</dbReference>
<comment type="function">
    <text evidence="5">Required for morphogenesis and for the elongation of the flagellar filament by facilitating polymerization of the flagellin monomers at the tip of growing filament. Forms a capping structure, which prevents flagellin subunits (transported through the central channel of the flagellum) from leaking out without polymerization at the distal end.</text>
</comment>
<evidence type="ECO:0000256" key="2">
    <source>
        <dbReference type="ARBA" id="ARBA00011255"/>
    </source>
</evidence>
<dbReference type="GO" id="GO:0007155">
    <property type="term" value="P:cell adhesion"/>
    <property type="evidence" value="ECO:0007669"/>
    <property type="project" value="InterPro"/>
</dbReference>
<comment type="caution">
    <text evidence="8">The sequence shown here is derived from an EMBL/GenBank/DDBJ whole genome shotgun (WGS) entry which is preliminary data.</text>
</comment>
<dbReference type="Pfam" id="PF07195">
    <property type="entry name" value="FliD_C"/>
    <property type="match status" value="1"/>
</dbReference>
<comment type="subcellular location">
    <subcellularLocation>
        <location evidence="5">Secreted</location>
    </subcellularLocation>
    <subcellularLocation>
        <location evidence="5">Bacterial flagellum</location>
    </subcellularLocation>
</comment>
<dbReference type="AlphaFoldDB" id="A0A3E5AME9"/>
<evidence type="ECO:0000256" key="5">
    <source>
        <dbReference type="RuleBase" id="RU362066"/>
    </source>
</evidence>
<dbReference type="InterPro" id="IPR010809">
    <property type="entry name" value="FliD_C"/>
</dbReference>
<dbReference type="EMBL" id="QSUG01000008">
    <property type="protein sequence ID" value="RGN22688.1"/>
    <property type="molecule type" value="Genomic_DNA"/>
</dbReference>
<dbReference type="GO" id="GO:0009424">
    <property type="term" value="C:bacterial-type flagellum hook"/>
    <property type="evidence" value="ECO:0007669"/>
    <property type="project" value="UniProtKB-UniRule"/>
</dbReference>
<evidence type="ECO:0000313" key="8">
    <source>
        <dbReference type="EMBL" id="RGN22688.1"/>
    </source>
</evidence>
<comment type="subunit">
    <text evidence="2 5">Homopentamer.</text>
</comment>
<evidence type="ECO:0000259" key="6">
    <source>
        <dbReference type="Pfam" id="PF02465"/>
    </source>
</evidence>
<dbReference type="PANTHER" id="PTHR30288">
    <property type="entry name" value="FLAGELLAR CAP/ASSEMBLY PROTEIN FLID"/>
    <property type="match status" value="1"/>
</dbReference>
<dbReference type="Proteomes" id="UP000260970">
    <property type="component" value="Unassembled WGS sequence"/>
</dbReference>
<evidence type="ECO:0000256" key="3">
    <source>
        <dbReference type="ARBA" id="ARBA00023054"/>
    </source>
</evidence>
<evidence type="ECO:0000313" key="9">
    <source>
        <dbReference type="Proteomes" id="UP000260970"/>
    </source>
</evidence>
<keyword evidence="8" id="KW-0966">Cell projection</keyword>
<dbReference type="InterPro" id="IPR003481">
    <property type="entry name" value="FliD_N"/>
</dbReference>
<proteinExistence type="inferred from homology"/>
<name>A0A3E5AME9_9FIRM</name>
<dbReference type="RefSeq" id="WP_117690420.1">
    <property type="nucleotide sequence ID" value="NZ_QSUE01000003.1"/>
</dbReference>
<protein>
    <recommendedName>
        <fullName evidence="5">Flagellar hook-associated protein 2</fullName>
        <shortName evidence="5">HAP2</shortName>
    </recommendedName>
    <alternativeName>
        <fullName evidence="5">Flagellar cap protein</fullName>
    </alternativeName>
</protein>
<dbReference type="PANTHER" id="PTHR30288:SF0">
    <property type="entry name" value="FLAGELLAR HOOK-ASSOCIATED PROTEIN 2"/>
    <property type="match status" value="1"/>
</dbReference>
<sequence length="876" mass="95214">MAIRLSGMASGLDTDSIVKAMVSSYTTRKEKYQKAQTKLEWTQDAWKSLNTKVYSLYSNISNLRFSTAYNLKKTSVSDTTKATVKAGSGAPSGTQSLKIKQMAKAGYMTGAEIKADSEKTTLAQLGYTGGDAKLEVKMGDETKSITLSASSTMNDVVKELRNAGLDANYDSSYKRFYISSKKTGVANDFTITGSNIDGASALYSLGIAYGGEKTTAGTYSSNPYDEYAALHGVSDDETKAKIEAAVASYNNLTTDAAKMNAQSKNLMNAVNYGYSYATLQGIYEKLNANNAGDSDKLKLLEKLGSSRDGALISKNGDSYDTYTKTTLTDTKGNTLYKYIDSDNNSHYIAAVADTDKGTTSYYDVTESTRTAYTDADGKELEAVPTGDGDTTLKVGDKTYKKDEADGKYYLQKEDGTADKTDFITVSQKTEYTIEAGAVNKTGIESASAAYDTIIKSMDEKTKSSYDEALASVQAFEASKDEVLGSDDEYSVASLTKAIQNAYAGKDKDGGTIAVSGKKAVEQLLAGNGNEADGFVNKANALEEAAEANTKKAADSNIVKELASKQKDSAEYTQALNDLLDRVNTAYTLQNKALFNSQVKKVAGQDSEIELNGVKYTGDSNSYSINGLTIEALAETGDSAISITTSTDTQGVYDKVKDFLTEYNNIINEMTKLYNADSAGSYEPLTDDEKDQMSDKEIEKWETKIKDSLLRRDSTLGSVMTAMQTAMMSSVEIGGKKYSLSSFGISTLGFLNAAENEQNAYHIDGDEDDANTSGKTDKLMAAINDDPDTVMQFMQQLSTNLYSAIGDKMKSTDLSSAFTIYNDKQMKTEYTNYTKTIKEWEKKISDREDYYYNKFTQMESAMTKLNSTQSSISSYFS</sequence>
<keyword evidence="8" id="KW-0282">Flagellum</keyword>
<evidence type="ECO:0000256" key="4">
    <source>
        <dbReference type="ARBA" id="ARBA00023143"/>
    </source>
</evidence>
<keyword evidence="8" id="KW-0969">Cilium</keyword>
<keyword evidence="4 5" id="KW-0975">Bacterial flagellum</keyword>
<feature type="domain" description="Flagellar hook-associated protein 2 N-terminal" evidence="6">
    <location>
        <begin position="10"/>
        <end position="105"/>
    </location>
</feature>
<dbReference type="Pfam" id="PF02465">
    <property type="entry name" value="FliD_N"/>
    <property type="match status" value="1"/>
</dbReference>
<dbReference type="GO" id="GO:0005576">
    <property type="term" value="C:extracellular region"/>
    <property type="evidence" value="ECO:0007669"/>
    <property type="project" value="UniProtKB-SubCell"/>
</dbReference>
<accession>A0A3E5AME9</accession>
<keyword evidence="3" id="KW-0175">Coiled coil</keyword>
<evidence type="ECO:0000256" key="1">
    <source>
        <dbReference type="ARBA" id="ARBA00009764"/>
    </source>
</evidence>